<keyword evidence="2" id="KW-0472">Membrane</keyword>
<feature type="region of interest" description="Disordered" evidence="1">
    <location>
        <begin position="328"/>
        <end position="354"/>
    </location>
</feature>
<organism evidence="4 5">
    <name type="scientific">Pseudoxanthomonas spadix (strain BD-a59)</name>
    <dbReference type="NCBI Taxonomy" id="1045855"/>
    <lineage>
        <taxon>Bacteria</taxon>
        <taxon>Pseudomonadati</taxon>
        <taxon>Pseudomonadota</taxon>
        <taxon>Gammaproteobacteria</taxon>
        <taxon>Lysobacterales</taxon>
        <taxon>Lysobacteraceae</taxon>
        <taxon>Pseudoxanthomonas</taxon>
    </lineage>
</organism>
<proteinExistence type="predicted"/>
<accession>G7UQY8</accession>
<dbReference type="InterPro" id="IPR011933">
    <property type="entry name" value="Double_TM_dom"/>
</dbReference>
<dbReference type="Proteomes" id="UP000005870">
    <property type="component" value="Chromosome"/>
</dbReference>
<evidence type="ECO:0000256" key="1">
    <source>
        <dbReference type="SAM" id="MobiDB-lite"/>
    </source>
</evidence>
<dbReference type="Pfam" id="PF07584">
    <property type="entry name" value="BatA"/>
    <property type="match status" value="1"/>
</dbReference>
<sequence>MNLVLLLPAGLAALAALLLPLLIHLARRGEQRPTPFAALRWLRARPRPRSRVRLDEWPLLLLRLALLALLALLLARPALYGAAADTPWVVLVPGVPVQAARGVVEAPDARWHWLAPGFPAVEEPAPRGPVPVSSLLRELDAELPAGATLTVVAPAQLDGLDAQRVRLSRTVAWHVLAGAAAGPAAVAARPAPQLVVHHAADSAPALRYLRAAHVAWSGGAAAPLPTAPEGQALAPLGAAQTLVWLAPEPLPSAAQRWVAAGGTALLDARSPWPPQSPMLPLWSDDRGEALVEGVAHGQGRVLRFTRALAPAQMPQLLQADFPQRLRALLERPPPPPSRGLAPDHAPQAGAPAWAPSPRQLQPWLQLAIALLFLCERWLATSPRRKVAA</sequence>
<dbReference type="InterPro" id="IPR024163">
    <property type="entry name" value="Aerotolerance_reg_N"/>
</dbReference>
<evidence type="ECO:0000313" key="5">
    <source>
        <dbReference type="Proteomes" id="UP000005870"/>
    </source>
</evidence>
<dbReference type="NCBIfam" id="TIGR02226">
    <property type="entry name" value="two_anch"/>
    <property type="match status" value="1"/>
</dbReference>
<dbReference type="HOGENOM" id="CLU_713533_0_0_6"/>
<dbReference type="RefSeq" id="WP_014161233.1">
    <property type="nucleotide sequence ID" value="NC_016147.2"/>
</dbReference>
<feature type="domain" description="Aerotolerance regulator N-terminal" evidence="3">
    <location>
        <begin position="5"/>
        <end position="77"/>
    </location>
</feature>
<dbReference type="OrthoDB" id="7390489at2"/>
<keyword evidence="5" id="KW-1185">Reference proteome</keyword>
<evidence type="ECO:0000259" key="3">
    <source>
        <dbReference type="Pfam" id="PF07584"/>
    </source>
</evidence>
<dbReference type="EMBL" id="CP003093">
    <property type="protein sequence ID" value="AER57060.1"/>
    <property type="molecule type" value="Genomic_DNA"/>
</dbReference>
<feature type="transmembrane region" description="Helical" evidence="2">
    <location>
        <begin position="57"/>
        <end position="75"/>
    </location>
</feature>
<dbReference type="KEGG" id="psd:DSC_12080"/>
<name>G7UQY8_PSEUP</name>
<evidence type="ECO:0000313" key="4">
    <source>
        <dbReference type="EMBL" id="AER57060.1"/>
    </source>
</evidence>
<protein>
    <recommendedName>
        <fullName evidence="3">Aerotolerance regulator N-terminal domain-containing protein</fullName>
    </recommendedName>
</protein>
<keyword evidence="2" id="KW-0812">Transmembrane</keyword>
<gene>
    <name evidence="4" type="ordered locus">DSC_12080</name>
</gene>
<evidence type="ECO:0000256" key="2">
    <source>
        <dbReference type="SAM" id="Phobius"/>
    </source>
</evidence>
<reference evidence="4 5" key="1">
    <citation type="journal article" date="2012" name="J. Bacteriol.">
        <title>Complete Genome Sequence of the BTEX-Degrading Bacterium Pseudoxanthomonas spadix BD-a59.</title>
        <authorList>
            <person name="Lee S.H."/>
            <person name="Jin H.M."/>
            <person name="Lee H.J."/>
            <person name="Kim J.M."/>
            <person name="Jeon C.O."/>
        </authorList>
    </citation>
    <scope>NUCLEOTIDE SEQUENCE [LARGE SCALE GENOMIC DNA]</scope>
    <source>
        <strain evidence="4 5">BD-a59</strain>
    </source>
</reference>
<dbReference type="AlphaFoldDB" id="G7UQY8"/>
<dbReference type="STRING" id="1045855.DSC_12080"/>
<dbReference type="eggNOG" id="ENOG502Z9IQ">
    <property type="taxonomic scope" value="Bacteria"/>
</dbReference>
<keyword evidence="2" id="KW-1133">Transmembrane helix</keyword>